<name>A0A815WN01_9BILA</name>
<evidence type="ECO:0000313" key="3">
    <source>
        <dbReference type="Proteomes" id="UP000663832"/>
    </source>
</evidence>
<keyword evidence="3" id="KW-1185">Reference proteome</keyword>
<proteinExistence type="predicted"/>
<evidence type="ECO:0000313" key="1">
    <source>
        <dbReference type="EMBL" id="CAF1288696.1"/>
    </source>
</evidence>
<dbReference type="OrthoDB" id="4369127at2759"/>
<evidence type="ECO:0000313" key="2">
    <source>
        <dbReference type="EMBL" id="CAF1551206.1"/>
    </source>
</evidence>
<dbReference type="Proteomes" id="UP000663877">
    <property type="component" value="Unassembled WGS sequence"/>
</dbReference>
<reference evidence="2" key="1">
    <citation type="submission" date="2021-02" db="EMBL/GenBank/DDBJ databases">
        <authorList>
            <person name="Nowell W R."/>
        </authorList>
    </citation>
    <scope>NUCLEOTIDE SEQUENCE</scope>
</reference>
<dbReference type="Proteomes" id="UP000663832">
    <property type="component" value="Unassembled WGS sequence"/>
</dbReference>
<dbReference type="EMBL" id="CAJNOI010000476">
    <property type="protein sequence ID" value="CAF1288696.1"/>
    <property type="molecule type" value="Genomic_DNA"/>
</dbReference>
<organism evidence="2 3">
    <name type="scientific">Adineta steineri</name>
    <dbReference type="NCBI Taxonomy" id="433720"/>
    <lineage>
        <taxon>Eukaryota</taxon>
        <taxon>Metazoa</taxon>
        <taxon>Spiralia</taxon>
        <taxon>Gnathifera</taxon>
        <taxon>Rotifera</taxon>
        <taxon>Eurotatoria</taxon>
        <taxon>Bdelloidea</taxon>
        <taxon>Adinetida</taxon>
        <taxon>Adinetidae</taxon>
        <taxon>Adineta</taxon>
    </lineage>
</organism>
<gene>
    <name evidence="1" type="ORF">BJG266_LOCUS31620</name>
    <name evidence="2" type="ORF">QVE165_LOCUS47102</name>
</gene>
<accession>A0A815WN01</accession>
<comment type="caution">
    <text evidence="2">The sequence shown here is derived from an EMBL/GenBank/DDBJ whole genome shotgun (WGS) entry which is preliminary data.</text>
</comment>
<sequence length="133" mass="15065">MPINSLYSVTTNGPVSDPASHSDFLHALTLIVTAFIEDALQRELVIELMDQYSLLFDISEAIVAQTSMNHDIHTHDHSPITNLNRSQMYETITLYIKSYRDYAQHNIRPLKPDEHLEPIAPPTEVFAMVGLDC</sequence>
<dbReference type="AlphaFoldDB" id="A0A815WN01"/>
<dbReference type="EMBL" id="CAJNOM010000727">
    <property type="protein sequence ID" value="CAF1551206.1"/>
    <property type="molecule type" value="Genomic_DNA"/>
</dbReference>
<protein>
    <submittedName>
        <fullName evidence="2">Uncharacterized protein</fullName>
    </submittedName>
</protein>